<feature type="domain" description="Major facilitator superfamily (MFS) profile" evidence="8">
    <location>
        <begin position="8"/>
        <end position="231"/>
    </location>
</feature>
<keyword evidence="5 7" id="KW-1133">Transmembrane helix</keyword>
<evidence type="ECO:0000313" key="10">
    <source>
        <dbReference type="Proteomes" id="UP000005753"/>
    </source>
</evidence>
<keyword evidence="10" id="KW-1185">Reference proteome</keyword>
<evidence type="ECO:0000259" key="8">
    <source>
        <dbReference type="PROSITE" id="PS50850"/>
    </source>
</evidence>
<dbReference type="PANTHER" id="PTHR23514:SF3">
    <property type="entry name" value="BYPASS OF STOP CODON PROTEIN 6"/>
    <property type="match status" value="1"/>
</dbReference>
<dbReference type="PANTHER" id="PTHR23514">
    <property type="entry name" value="BYPASS OF STOP CODON PROTEIN 6"/>
    <property type="match status" value="1"/>
</dbReference>
<dbReference type="STRING" id="633697.EubceDRAFT1_1915"/>
<evidence type="ECO:0000256" key="1">
    <source>
        <dbReference type="ARBA" id="ARBA00004651"/>
    </source>
</evidence>
<keyword evidence="6 7" id="KW-0472">Membrane</keyword>
<dbReference type="Proteomes" id="UP000005753">
    <property type="component" value="Chromosome"/>
</dbReference>
<feature type="transmembrane region" description="Helical" evidence="7">
    <location>
        <begin position="47"/>
        <end position="66"/>
    </location>
</feature>
<reference evidence="9 10" key="2">
    <citation type="submission" date="2012-02" db="EMBL/GenBank/DDBJ databases">
        <title>Improved High-Quality Draft sequence of Eubacterium cellulosolvens 6.</title>
        <authorList>
            <consortium name="US DOE Joint Genome Institute"/>
            <person name="Lucas S."/>
            <person name="Han J."/>
            <person name="Lapidus A."/>
            <person name="Cheng J.-F."/>
            <person name="Goodwin L."/>
            <person name="Pitluck S."/>
            <person name="Peters L."/>
            <person name="Mikhailova N."/>
            <person name="Gu W."/>
            <person name="Detter J.C."/>
            <person name="Han C."/>
            <person name="Tapia R."/>
            <person name="Land M."/>
            <person name="Hauser L."/>
            <person name="Kyrpides N."/>
            <person name="Ivanova N."/>
            <person name="Pagani I."/>
            <person name="Johnson E."/>
            <person name="Mukhopadhyay B."/>
            <person name="Anderson I."/>
            <person name="Woyke T."/>
        </authorList>
    </citation>
    <scope>NUCLEOTIDE SEQUENCE [LARGE SCALE GENOMIC DNA]</scope>
    <source>
        <strain evidence="9 10">6</strain>
    </source>
</reference>
<name>I5AV66_EUBC6</name>
<dbReference type="HOGENOM" id="CLU_1198309_0_0_9"/>
<feature type="transmembrane region" description="Helical" evidence="7">
    <location>
        <begin position="132"/>
        <end position="154"/>
    </location>
</feature>
<evidence type="ECO:0000256" key="3">
    <source>
        <dbReference type="ARBA" id="ARBA00022448"/>
    </source>
</evidence>
<proteinExistence type="inferred from homology"/>
<feature type="transmembrane region" description="Helical" evidence="7">
    <location>
        <begin position="202"/>
        <end position="220"/>
    </location>
</feature>
<gene>
    <name evidence="9" type="ORF">EubceDRAFT1_1915</name>
</gene>
<feature type="transmembrane region" description="Helical" evidence="7">
    <location>
        <begin position="160"/>
        <end position="181"/>
    </location>
</feature>
<feature type="transmembrane region" description="Helical" evidence="7">
    <location>
        <begin position="73"/>
        <end position="92"/>
    </location>
</feature>
<evidence type="ECO:0000256" key="2">
    <source>
        <dbReference type="ARBA" id="ARBA00008335"/>
    </source>
</evidence>
<keyword evidence="3" id="KW-0813">Transport</keyword>
<dbReference type="PROSITE" id="PS50850">
    <property type="entry name" value="MFS"/>
    <property type="match status" value="1"/>
</dbReference>
<dbReference type="Pfam" id="PF07690">
    <property type="entry name" value="MFS_1"/>
    <property type="match status" value="1"/>
</dbReference>
<evidence type="ECO:0000256" key="5">
    <source>
        <dbReference type="ARBA" id="ARBA00022989"/>
    </source>
</evidence>
<accession>I5AV66</accession>
<evidence type="ECO:0000256" key="7">
    <source>
        <dbReference type="SAM" id="Phobius"/>
    </source>
</evidence>
<dbReference type="Gene3D" id="1.20.1250.20">
    <property type="entry name" value="MFS general substrate transporter like domains"/>
    <property type="match status" value="1"/>
</dbReference>
<dbReference type="InterPro" id="IPR051788">
    <property type="entry name" value="MFS_Transporter"/>
</dbReference>
<dbReference type="GO" id="GO:0005886">
    <property type="term" value="C:plasma membrane"/>
    <property type="evidence" value="ECO:0007669"/>
    <property type="project" value="UniProtKB-SubCell"/>
</dbReference>
<evidence type="ECO:0000256" key="4">
    <source>
        <dbReference type="ARBA" id="ARBA00022692"/>
    </source>
</evidence>
<dbReference type="AlphaFoldDB" id="I5AV66"/>
<dbReference type="InterPro" id="IPR036259">
    <property type="entry name" value="MFS_trans_sf"/>
</dbReference>
<reference evidence="9 10" key="1">
    <citation type="submission" date="2010-08" db="EMBL/GenBank/DDBJ databases">
        <authorList>
            <consortium name="US DOE Joint Genome Institute (JGI-PGF)"/>
            <person name="Lucas S."/>
            <person name="Copeland A."/>
            <person name="Lapidus A."/>
            <person name="Cheng J.-F."/>
            <person name="Bruce D."/>
            <person name="Goodwin L."/>
            <person name="Pitluck S."/>
            <person name="Land M.L."/>
            <person name="Hauser L."/>
            <person name="Chang Y.-J."/>
            <person name="Anderson I.J."/>
            <person name="Johnson E."/>
            <person name="Mulhopadhyay B."/>
            <person name="Kyrpides N."/>
            <person name="Woyke T.J."/>
        </authorList>
    </citation>
    <scope>NUCLEOTIDE SEQUENCE [LARGE SCALE GENOMIC DNA]</scope>
    <source>
        <strain evidence="9 10">6</strain>
    </source>
</reference>
<dbReference type="SUPFAM" id="SSF103473">
    <property type="entry name" value="MFS general substrate transporter"/>
    <property type="match status" value="1"/>
</dbReference>
<evidence type="ECO:0000256" key="6">
    <source>
        <dbReference type="ARBA" id="ARBA00023136"/>
    </source>
</evidence>
<dbReference type="GO" id="GO:0022857">
    <property type="term" value="F:transmembrane transporter activity"/>
    <property type="evidence" value="ECO:0007669"/>
    <property type="project" value="InterPro"/>
</dbReference>
<comment type="similarity">
    <text evidence="2">Belongs to the major facilitator superfamily.</text>
</comment>
<comment type="subcellular location">
    <subcellularLocation>
        <location evidence="1">Cell membrane</location>
        <topology evidence="1">Multi-pass membrane protein</topology>
    </subcellularLocation>
</comment>
<protein>
    <submittedName>
        <fullName evidence="9">Sugar phosphate permease</fullName>
    </submittedName>
</protein>
<evidence type="ECO:0000313" key="9">
    <source>
        <dbReference type="EMBL" id="EIM57689.1"/>
    </source>
</evidence>
<dbReference type="InterPro" id="IPR011701">
    <property type="entry name" value="MFS"/>
</dbReference>
<dbReference type="EMBL" id="CM001487">
    <property type="protein sequence ID" value="EIM57689.1"/>
    <property type="molecule type" value="Genomic_DNA"/>
</dbReference>
<sequence>MRKKRDVLFVVLFLIIFINGFESGGYQASLLEIGKEYNLTHTSMGFFASFELLADMLAPILLGHWADRTGKRLSILVMLGIQVVSNLLIVFWTSNYVFLFSIFMIGLTTSALQFISLAALADAYPVTGTTKIGYITSLYALGALVSPLIVRFYLRMGIGWRMLFILLAVTSLIALLCVRVVTFLVREQPVVASQEAGGREKMLIVGVLLLCVIMCIYVGLRTASPSSSILI</sequence>
<dbReference type="InterPro" id="IPR020846">
    <property type="entry name" value="MFS_dom"/>
</dbReference>
<dbReference type="OrthoDB" id="2018929at2"/>
<dbReference type="eggNOG" id="COG0738">
    <property type="taxonomic scope" value="Bacteria"/>
</dbReference>
<feature type="transmembrane region" description="Helical" evidence="7">
    <location>
        <begin position="98"/>
        <end position="120"/>
    </location>
</feature>
<keyword evidence="4 7" id="KW-0812">Transmembrane</keyword>
<organism evidence="9 10">
    <name type="scientific">Eubacterium cellulosolvens (strain ATCC 43171 / JCM 9499 / 6)</name>
    <name type="common">Cillobacterium cellulosolvens</name>
    <dbReference type="NCBI Taxonomy" id="633697"/>
    <lineage>
        <taxon>Bacteria</taxon>
        <taxon>Bacillati</taxon>
        <taxon>Bacillota</taxon>
        <taxon>Clostridia</taxon>
        <taxon>Eubacteriales</taxon>
        <taxon>Eubacteriaceae</taxon>
        <taxon>Eubacterium</taxon>
    </lineage>
</organism>